<dbReference type="EMBL" id="CACRXK020000013">
    <property type="protein sequence ID" value="CAB3976783.1"/>
    <property type="molecule type" value="Genomic_DNA"/>
</dbReference>
<evidence type="ECO:0000313" key="7">
    <source>
        <dbReference type="EMBL" id="CAB3976783.1"/>
    </source>
</evidence>
<dbReference type="PANTHER" id="PTHR16052:SF0">
    <property type="entry name" value="TBCC DOMAIN-CONTAINING PROTEIN 1"/>
    <property type="match status" value="1"/>
</dbReference>
<dbReference type="GO" id="GO:0031616">
    <property type="term" value="C:spindle pole centrosome"/>
    <property type="evidence" value="ECO:0007669"/>
    <property type="project" value="TreeGrafter"/>
</dbReference>
<dbReference type="InterPro" id="IPR016098">
    <property type="entry name" value="CAP/MinC_C"/>
</dbReference>
<sequence length="526" mass="58646">MVNVKLWVRSEPFDVSTIQMPPPAKLTLPNLLKLNMYAKSKGDAGYPRLSYPVWEHVACGKFKISEELAWMYFETFDMVAEDSCTTQLEWKENFAKCATDNEIERMKADISVDTVQFILFLYIQQVHKISLRESLVGGGEEWPTKNRSPIDLDRKGMIGSKSLDEHGQLMFVLNHLEDILELVTEPDSYSSGLGGVGSDPALTDEAVHALGFLIAGSLDKRSVNDLQELAVISSNGDGYSKLSRTWSFRYLKSWIRSYLGISPFGVSACLFSDGLRARSGNNDASGHGKADILDLSQSLEDESSKLTAEHISKHHDKHETTLQGGPVGGRIIKNTRYAPPRNRLVILYQICKQTVAKAGDHLIDVNIKVHRCHYSYIYLLAPVWSVTLEKCHNSTIVLGTVRTTVNVFGCENVTVIAMCNRLTVSGCSDCIFHVCTMTRPLLFGGTGNENLTFAPYHTHYPMLDAHMLMSGLTPRINEWNNPLLLGHDDESHVFKEMDPGAFFTFSIPFDMKGNTKVSVLTATPLN</sequence>
<protein>
    <recommendedName>
        <fullName evidence="4">TBCC domain-containing protein 1</fullName>
    </recommendedName>
</protein>
<dbReference type="OrthoDB" id="427777at2759"/>
<accession>A0A6S7FJ41</accession>
<evidence type="ECO:0000256" key="3">
    <source>
        <dbReference type="ARBA" id="ARBA00008848"/>
    </source>
</evidence>
<dbReference type="PROSITE" id="PS51329">
    <property type="entry name" value="C_CAP_COFACTOR_C"/>
    <property type="match status" value="1"/>
</dbReference>
<dbReference type="Pfam" id="PF07986">
    <property type="entry name" value="TBCC"/>
    <property type="match status" value="1"/>
</dbReference>
<dbReference type="SMART" id="SM00673">
    <property type="entry name" value="CARP"/>
    <property type="match status" value="2"/>
</dbReference>
<organism evidence="7 8">
    <name type="scientific">Paramuricea clavata</name>
    <name type="common">Red gorgonian</name>
    <name type="synonym">Violescent sea-whip</name>
    <dbReference type="NCBI Taxonomy" id="317549"/>
    <lineage>
        <taxon>Eukaryota</taxon>
        <taxon>Metazoa</taxon>
        <taxon>Cnidaria</taxon>
        <taxon>Anthozoa</taxon>
        <taxon>Octocorallia</taxon>
        <taxon>Malacalcyonacea</taxon>
        <taxon>Plexauridae</taxon>
        <taxon>Paramuricea</taxon>
    </lineage>
</organism>
<evidence type="ECO:0000256" key="4">
    <source>
        <dbReference type="ARBA" id="ARBA00017559"/>
    </source>
</evidence>
<dbReference type="Gene3D" id="2.160.20.70">
    <property type="match status" value="1"/>
</dbReference>
<dbReference type="InterPro" id="IPR012945">
    <property type="entry name" value="Tubulin-bd_cofactor_C_dom"/>
</dbReference>
<evidence type="ECO:0000313" key="8">
    <source>
        <dbReference type="Proteomes" id="UP001152795"/>
    </source>
</evidence>
<comment type="subcellular location">
    <subcellularLocation>
        <location evidence="1">Cytoplasm</location>
        <location evidence="1">Cytoskeleton</location>
        <location evidence="1">Microtubule organizing center</location>
        <location evidence="1">Centrosome</location>
    </subcellularLocation>
    <subcellularLocation>
        <location evidence="2">Cytoplasm</location>
        <location evidence="2">Cytoskeleton</location>
        <location evidence="2">Spindle pole</location>
    </subcellularLocation>
</comment>
<reference evidence="7" key="1">
    <citation type="submission" date="2020-04" db="EMBL/GenBank/DDBJ databases">
        <authorList>
            <person name="Alioto T."/>
            <person name="Alioto T."/>
            <person name="Gomez Garrido J."/>
        </authorList>
    </citation>
    <scope>NUCLEOTIDE SEQUENCE</scope>
    <source>
        <strain evidence="7">A484AB</strain>
    </source>
</reference>
<gene>
    <name evidence="7" type="ORF">PACLA_8A037306</name>
</gene>
<dbReference type="AlphaFoldDB" id="A0A6S7FJ41"/>
<dbReference type="Proteomes" id="UP001152795">
    <property type="component" value="Unassembled WGS sequence"/>
</dbReference>
<evidence type="ECO:0000256" key="1">
    <source>
        <dbReference type="ARBA" id="ARBA00004300"/>
    </source>
</evidence>
<keyword evidence="5" id="KW-0963">Cytoplasm</keyword>
<evidence type="ECO:0000256" key="6">
    <source>
        <dbReference type="ARBA" id="ARBA00023212"/>
    </source>
</evidence>
<name>A0A6S7FJ41_PARCT</name>
<dbReference type="InterPro" id="IPR006599">
    <property type="entry name" value="CARP_motif"/>
</dbReference>
<dbReference type="PANTHER" id="PTHR16052">
    <property type="entry name" value="TBCC DOMAIN-CONTAINING PROTEIN 1"/>
    <property type="match status" value="1"/>
</dbReference>
<dbReference type="InterPro" id="IPR039589">
    <property type="entry name" value="TBCC1"/>
</dbReference>
<keyword evidence="6" id="KW-0206">Cytoskeleton</keyword>
<evidence type="ECO:0000256" key="5">
    <source>
        <dbReference type="ARBA" id="ARBA00022490"/>
    </source>
</evidence>
<evidence type="ECO:0000256" key="2">
    <source>
        <dbReference type="ARBA" id="ARBA00004647"/>
    </source>
</evidence>
<comment type="similarity">
    <text evidence="3">Belongs to the TBCC family.</text>
</comment>
<keyword evidence="8" id="KW-1185">Reference proteome</keyword>
<proteinExistence type="inferred from homology"/>
<dbReference type="GO" id="GO:0051661">
    <property type="term" value="P:maintenance of centrosome location"/>
    <property type="evidence" value="ECO:0007669"/>
    <property type="project" value="TreeGrafter"/>
</dbReference>
<comment type="caution">
    <text evidence="7">The sequence shown here is derived from an EMBL/GenBank/DDBJ whole genome shotgun (WGS) entry which is preliminary data.</text>
</comment>
<dbReference type="InterPro" id="IPR017901">
    <property type="entry name" value="C-CAP_CF_C-like"/>
</dbReference>
<dbReference type="GO" id="GO:0051684">
    <property type="term" value="P:maintenance of Golgi location"/>
    <property type="evidence" value="ECO:0007669"/>
    <property type="project" value="TreeGrafter"/>
</dbReference>